<dbReference type="AlphaFoldDB" id="A0A9D3WHH4"/>
<accession>A0A9D3WHH4</accession>
<dbReference type="Proteomes" id="UP000828251">
    <property type="component" value="Unassembled WGS sequence"/>
</dbReference>
<comment type="caution">
    <text evidence="1">The sequence shown here is derived from an EMBL/GenBank/DDBJ whole genome shotgun (WGS) entry which is preliminary data.</text>
</comment>
<evidence type="ECO:0000313" key="1">
    <source>
        <dbReference type="EMBL" id="KAH1129071.1"/>
    </source>
</evidence>
<dbReference type="EMBL" id="JAIQCV010000001">
    <property type="protein sequence ID" value="KAH1129071.1"/>
    <property type="molecule type" value="Genomic_DNA"/>
</dbReference>
<protein>
    <submittedName>
        <fullName evidence="1">Uncharacterized protein</fullName>
    </submittedName>
</protein>
<sequence length="106" mass="11826">MASLYVRSHRVDLVDIISQVRCRSVFPRLMEIVLTINVGYCSTFTTNPLFPSHPSATQRHASPSSCSHARGARNQPVLYGLSKGPSRNHGTWTQICEWDVEQGISL</sequence>
<name>A0A9D3WHH4_9ROSI</name>
<reference evidence="1 2" key="1">
    <citation type="journal article" date="2021" name="Plant Biotechnol. J.">
        <title>Multi-omics assisted identification of the key and species-specific regulatory components of drought-tolerant mechanisms in Gossypium stocksii.</title>
        <authorList>
            <person name="Yu D."/>
            <person name="Ke L."/>
            <person name="Zhang D."/>
            <person name="Wu Y."/>
            <person name="Sun Y."/>
            <person name="Mei J."/>
            <person name="Sun J."/>
            <person name="Sun Y."/>
        </authorList>
    </citation>
    <scope>NUCLEOTIDE SEQUENCE [LARGE SCALE GENOMIC DNA]</scope>
    <source>
        <strain evidence="2">cv. E1</strain>
        <tissue evidence="1">Leaf</tissue>
    </source>
</reference>
<gene>
    <name evidence="1" type="ORF">J1N35_000449</name>
</gene>
<keyword evidence="2" id="KW-1185">Reference proteome</keyword>
<proteinExistence type="predicted"/>
<organism evidence="1 2">
    <name type="scientific">Gossypium stocksii</name>
    <dbReference type="NCBI Taxonomy" id="47602"/>
    <lineage>
        <taxon>Eukaryota</taxon>
        <taxon>Viridiplantae</taxon>
        <taxon>Streptophyta</taxon>
        <taxon>Embryophyta</taxon>
        <taxon>Tracheophyta</taxon>
        <taxon>Spermatophyta</taxon>
        <taxon>Magnoliopsida</taxon>
        <taxon>eudicotyledons</taxon>
        <taxon>Gunneridae</taxon>
        <taxon>Pentapetalae</taxon>
        <taxon>rosids</taxon>
        <taxon>malvids</taxon>
        <taxon>Malvales</taxon>
        <taxon>Malvaceae</taxon>
        <taxon>Malvoideae</taxon>
        <taxon>Gossypium</taxon>
    </lineage>
</organism>
<evidence type="ECO:0000313" key="2">
    <source>
        <dbReference type="Proteomes" id="UP000828251"/>
    </source>
</evidence>